<evidence type="ECO:0000313" key="4">
    <source>
        <dbReference type="Proteomes" id="UP000316968"/>
    </source>
</evidence>
<dbReference type="AlphaFoldDB" id="A0A4Y6UPI8"/>
<dbReference type="OrthoDB" id="2664348at2"/>
<keyword evidence="1" id="KW-0732">Signal</keyword>
<evidence type="ECO:0000313" key="3">
    <source>
        <dbReference type="EMBL" id="QDH19543.1"/>
    </source>
</evidence>
<dbReference type="EMBL" id="CP041217">
    <property type="protein sequence ID" value="QDH19543.1"/>
    <property type="molecule type" value="Genomic_DNA"/>
</dbReference>
<feature type="domain" description="Copper amine oxidase-like N-terminal" evidence="2">
    <location>
        <begin position="45"/>
        <end position="92"/>
    </location>
</feature>
<protein>
    <recommendedName>
        <fullName evidence="2">Copper amine oxidase-like N-terminal domain-containing protein</fullName>
    </recommendedName>
</protein>
<dbReference type="RefSeq" id="WP_141445932.1">
    <property type="nucleotide sequence ID" value="NZ_CP041217.1"/>
</dbReference>
<sequence length="258" mass="27211">MKKTGKIAYVLSGVVLGVAITSTAPTLAATVSTITAKLHGDVKVVVDGKTVGAKPINYDNQKYLPVGDIGRALGASVKFDKVKNSIVVTGKDAGEDTASGAGTGSSGTADAGGAVSSLDPVADNSNLKAVYAKGEQINFANSTFKVVSIFETIPWNDQVDRTTIEVEVSIDKMQDSFPLRHIDFIEGVQTIAGAKVDWTGITSNIKALPYNQPVKDRIVLYTPISDTSIQLKVTDPTQRFNANSKRTANAPTVLVNIK</sequence>
<name>A0A4Y6UPI8_SACBS</name>
<dbReference type="Pfam" id="PF07833">
    <property type="entry name" value="Cu_amine_oxidN1"/>
    <property type="match status" value="1"/>
</dbReference>
<feature type="signal peptide" evidence="1">
    <location>
        <begin position="1"/>
        <end position="28"/>
    </location>
</feature>
<gene>
    <name evidence="3" type="ORF">FFV09_00935</name>
</gene>
<evidence type="ECO:0000259" key="2">
    <source>
        <dbReference type="Pfam" id="PF07833"/>
    </source>
</evidence>
<accession>A0A4Y6UPI8</accession>
<feature type="chain" id="PRO_5021216064" description="Copper amine oxidase-like N-terminal domain-containing protein" evidence="1">
    <location>
        <begin position="29"/>
        <end position="258"/>
    </location>
</feature>
<organism evidence="3 4">
    <name type="scientific">Saccharibacillus brassicae</name>
    <dbReference type="NCBI Taxonomy" id="2583377"/>
    <lineage>
        <taxon>Bacteria</taxon>
        <taxon>Bacillati</taxon>
        <taxon>Bacillota</taxon>
        <taxon>Bacilli</taxon>
        <taxon>Bacillales</taxon>
        <taxon>Paenibacillaceae</taxon>
        <taxon>Saccharibacillus</taxon>
    </lineage>
</organism>
<reference evidence="3 4" key="1">
    <citation type="submission" date="2019-06" db="EMBL/GenBank/DDBJ databases">
        <title>Saccharibacillus brassicae sp. nov., an endophytic bacterium isolated from Chinese cabbage seeds (Brassica pekinensis).</title>
        <authorList>
            <person name="Jiang L."/>
            <person name="Lee J."/>
            <person name="Kim S.W."/>
        </authorList>
    </citation>
    <scope>NUCLEOTIDE SEQUENCE [LARGE SCALE GENOMIC DNA]</scope>
    <source>
        <strain evidence="4">KCTC 43072 / ATSA2</strain>
    </source>
</reference>
<dbReference type="KEGG" id="saca:FFV09_00935"/>
<dbReference type="InterPro" id="IPR012854">
    <property type="entry name" value="Cu_amine_oxidase-like_N"/>
</dbReference>
<evidence type="ECO:0000256" key="1">
    <source>
        <dbReference type="SAM" id="SignalP"/>
    </source>
</evidence>
<keyword evidence="4" id="KW-1185">Reference proteome</keyword>
<proteinExistence type="predicted"/>
<dbReference type="Proteomes" id="UP000316968">
    <property type="component" value="Chromosome"/>
</dbReference>